<sequence>MKSMMVIATLLISFIGPAHAGAGHDLKPMHGGVIVEAKDIDVELVAKPDSLSLYLTDHGKPIPIDGGTAQLTVLIGSDKKDYELLPNGGRFELKGSFAIPKGAKAIAVIKIKSKVITARFNL</sequence>
<dbReference type="HOGENOM" id="CLU_125436_1_0_4"/>
<evidence type="ECO:0000256" key="1">
    <source>
        <dbReference type="SAM" id="SignalP"/>
    </source>
</evidence>
<dbReference type="PATRIC" id="fig|576611.7.peg.963"/>
<dbReference type="KEGG" id="pdq:CL55_00009470"/>
<protein>
    <submittedName>
        <fullName evidence="2">Uncharacterized protein</fullName>
    </submittedName>
</protein>
<proteinExistence type="predicted"/>
<dbReference type="STRING" id="1835254.CL55_00009470"/>
<dbReference type="OrthoDB" id="8592387at2"/>
<dbReference type="Proteomes" id="UP000061135">
    <property type="component" value="Chromosome"/>
</dbReference>
<keyword evidence="3" id="KW-1185">Reference proteome</keyword>
<evidence type="ECO:0000313" key="3">
    <source>
        <dbReference type="Proteomes" id="UP000061135"/>
    </source>
</evidence>
<organism evidence="2 3">
    <name type="scientific">Polynucleobacter duraquae</name>
    <dbReference type="NCBI Taxonomy" id="1835254"/>
    <lineage>
        <taxon>Bacteria</taxon>
        <taxon>Pseudomonadati</taxon>
        <taxon>Pseudomonadota</taxon>
        <taxon>Betaproteobacteria</taxon>
        <taxon>Burkholderiales</taxon>
        <taxon>Burkholderiaceae</taxon>
        <taxon>Polynucleobacter</taxon>
    </lineage>
</organism>
<reference evidence="2 3" key="1">
    <citation type="submission" date="2014-03" db="EMBL/GenBank/DDBJ databases">
        <title>Genome of Polynucleobacter strain MWH-MoK4.</title>
        <authorList>
            <person name="Hahn M.W."/>
        </authorList>
    </citation>
    <scope>NUCLEOTIDE SEQUENCE [LARGE SCALE GENOMIC DNA]</scope>
    <source>
        <strain evidence="2 3">MWH-MoK4</strain>
    </source>
</reference>
<keyword evidence="1" id="KW-0732">Signal</keyword>
<dbReference type="AlphaFoldDB" id="A0A0E3ZJT6"/>
<name>A0A0E3ZJT6_9BURK</name>
<evidence type="ECO:0000313" key="2">
    <source>
        <dbReference type="EMBL" id="AKD25280.1"/>
    </source>
</evidence>
<dbReference type="EMBL" id="CP007501">
    <property type="protein sequence ID" value="AKD25280.1"/>
    <property type="molecule type" value="Genomic_DNA"/>
</dbReference>
<accession>A0A0E3ZJT6</accession>
<feature type="signal peptide" evidence="1">
    <location>
        <begin position="1"/>
        <end position="20"/>
    </location>
</feature>
<feature type="chain" id="PRO_5002417124" evidence="1">
    <location>
        <begin position="21"/>
        <end position="122"/>
    </location>
</feature>
<gene>
    <name evidence="2" type="ORF">CL55_00009470</name>
</gene>
<dbReference type="RefSeq" id="WP_046330092.1">
    <property type="nucleotide sequence ID" value="NZ_CP007501.1"/>
</dbReference>